<dbReference type="InterPro" id="IPR020846">
    <property type="entry name" value="MFS_dom"/>
</dbReference>
<keyword evidence="5" id="KW-0472">Membrane</keyword>
<dbReference type="PANTHER" id="PTHR43124">
    <property type="entry name" value="PURINE EFFLUX PUMP PBUE"/>
    <property type="match status" value="1"/>
</dbReference>
<dbReference type="RefSeq" id="WP_068687894.1">
    <property type="nucleotide sequence ID" value="NZ_CP063196.1"/>
</dbReference>
<evidence type="ECO:0000313" key="7">
    <source>
        <dbReference type="Proteomes" id="UP000265719"/>
    </source>
</evidence>
<proteinExistence type="predicted"/>
<keyword evidence="4" id="KW-1133">Transmembrane helix</keyword>
<dbReference type="GO" id="GO:0005886">
    <property type="term" value="C:plasma membrane"/>
    <property type="evidence" value="ECO:0007669"/>
    <property type="project" value="UniProtKB-SubCell"/>
</dbReference>
<keyword evidence="7" id="KW-1185">Reference proteome</keyword>
<dbReference type="Gene3D" id="1.20.1250.20">
    <property type="entry name" value="MFS general substrate transporter like domains"/>
    <property type="match status" value="1"/>
</dbReference>
<dbReference type="PROSITE" id="PS50850">
    <property type="entry name" value="MFS"/>
    <property type="match status" value="1"/>
</dbReference>
<dbReference type="EMBL" id="CP063196">
    <property type="protein sequence ID" value="UOE19984.1"/>
    <property type="molecule type" value="Genomic_DNA"/>
</dbReference>
<dbReference type="InterPro" id="IPR011701">
    <property type="entry name" value="MFS"/>
</dbReference>
<sequence length="404" mass="41167">MPLAVFALMIASFGIGTTEFVIMGLLPEVAADMSVSLTRAGLLISGYALGVVFGGPVFTAAASRMPRKTMLLILMVLFIIGNALAAVAPAYWVLMVGRVFAAVCHGAFLGIGSVVAADLVDRDRRSRAISLVFTGLTVANVFGAPMGTWIGQSFDWRATFWMITAIGVVSLIGLIVLVPTRRNETPARLRDELGVFARGQVWAALAIAGLSIGSLFAAFSYISPLMTEVAGFSSGMLTPLLVLFGIGLVAGNLLGGRYADRAQVATLLTAQAALVAVLLVFTLTVQFQVAAAATLMLLGGAGFATVPGFMTRVIDKAAGAPTLASAVASSAANAGIAVGSYLAGATIDAGLGYTAPLWVGAAMAAVAFAVTFASGALDRRGSLARAAGAAAEPRLAGSSQGEAR</sequence>
<evidence type="ECO:0000256" key="2">
    <source>
        <dbReference type="ARBA" id="ARBA00022475"/>
    </source>
</evidence>
<keyword evidence="3" id="KW-0812">Transmembrane</keyword>
<name>A0A399G2S4_9ACTN</name>
<dbReference type="InterPro" id="IPR050189">
    <property type="entry name" value="MFS_Efflux_Transporters"/>
</dbReference>
<dbReference type="Proteomes" id="UP000265719">
    <property type="component" value="Chromosome"/>
</dbReference>
<evidence type="ECO:0000256" key="5">
    <source>
        <dbReference type="ARBA" id="ARBA00023136"/>
    </source>
</evidence>
<evidence type="ECO:0000256" key="3">
    <source>
        <dbReference type="ARBA" id="ARBA00022692"/>
    </source>
</evidence>
<dbReference type="AlphaFoldDB" id="A0A399G2S4"/>
<dbReference type="CDD" id="cd17324">
    <property type="entry name" value="MFS_NepI_like"/>
    <property type="match status" value="1"/>
</dbReference>
<dbReference type="SUPFAM" id="SSF103473">
    <property type="entry name" value="MFS general substrate transporter"/>
    <property type="match status" value="1"/>
</dbReference>
<dbReference type="PANTHER" id="PTHR43124:SF3">
    <property type="entry name" value="CHLORAMPHENICOL EFFLUX PUMP RV0191"/>
    <property type="match status" value="1"/>
</dbReference>
<dbReference type="KEGG" id="thao:NI17_001630"/>
<evidence type="ECO:0000256" key="4">
    <source>
        <dbReference type="ARBA" id="ARBA00022989"/>
    </source>
</evidence>
<comment type="subcellular location">
    <subcellularLocation>
        <location evidence="1">Cell membrane</location>
        <topology evidence="1">Multi-pass membrane protein</topology>
    </subcellularLocation>
</comment>
<accession>A0A399G2S4</accession>
<dbReference type="GO" id="GO:0022857">
    <property type="term" value="F:transmembrane transporter activity"/>
    <property type="evidence" value="ECO:0007669"/>
    <property type="project" value="InterPro"/>
</dbReference>
<evidence type="ECO:0000313" key="6">
    <source>
        <dbReference type="EMBL" id="UOE19984.1"/>
    </source>
</evidence>
<dbReference type="Pfam" id="PF07690">
    <property type="entry name" value="MFS_1"/>
    <property type="match status" value="1"/>
</dbReference>
<dbReference type="OrthoDB" id="9814237at2"/>
<organism evidence="6 7">
    <name type="scientific">Thermobifida halotolerans</name>
    <dbReference type="NCBI Taxonomy" id="483545"/>
    <lineage>
        <taxon>Bacteria</taxon>
        <taxon>Bacillati</taxon>
        <taxon>Actinomycetota</taxon>
        <taxon>Actinomycetes</taxon>
        <taxon>Streptosporangiales</taxon>
        <taxon>Nocardiopsidaceae</taxon>
        <taxon>Thermobifida</taxon>
    </lineage>
</organism>
<dbReference type="InterPro" id="IPR036259">
    <property type="entry name" value="MFS_trans_sf"/>
</dbReference>
<gene>
    <name evidence="6" type="ORF">NI17_001630</name>
</gene>
<protein>
    <submittedName>
        <fullName evidence="6">MFS transporter</fullName>
    </submittedName>
</protein>
<evidence type="ECO:0000256" key="1">
    <source>
        <dbReference type="ARBA" id="ARBA00004651"/>
    </source>
</evidence>
<reference evidence="6" key="1">
    <citation type="submission" date="2020-10" db="EMBL/GenBank/DDBJ databases">
        <title>De novo genome project of the cellulose decomposer Thermobifida halotolerans type strain.</title>
        <authorList>
            <person name="Nagy I."/>
            <person name="Horvath B."/>
            <person name="Kukolya J."/>
            <person name="Nagy I."/>
            <person name="Orsini M."/>
        </authorList>
    </citation>
    <scope>NUCLEOTIDE SEQUENCE</scope>
    <source>
        <strain evidence="6">DSM 44931</strain>
    </source>
</reference>
<keyword evidence="2" id="KW-1003">Cell membrane</keyword>